<dbReference type="GO" id="GO:0061630">
    <property type="term" value="F:ubiquitin protein ligase activity"/>
    <property type="evidence" value="ECO:0007669"/>
    <property type="project" value="UniProtKB-EC"/>
</dbReference>
<comment type="catalytic activity">
    <reaction evidence="1">
        <text>[E2 ubiquitin-conjugating enzyme]-S-ubiquitinyl-L-cysteine + [acceptor protein]-L-lysine = [E2 ubiquitin-conjugating enzyme]-L-cysteine + [acceptor protein]-N(6)-ubiquitinyl-L-lysine.</text>
        <dbReference type="EC" id="2.3.2.31"/>
    </reaction>
</comment>
<keyword evidence="7" id="KW-0833">Ubl conjugation pathway</keyword>
<dbReference type="SUPFAM" id="SSF57850">
    <property type="entry name" value="RING/U-box"/>
    <property type="match status" value="2"/>
</dbReference>
<dbReference type="Pfam" id="PF01485">
    <property type="entry name" value="IBR"/>
    <property type="match status" value="1"/>
</dbReference>
<dbReference type="InterPro" id="IPR002867">
    <property type="entry name" value="IBR_dom"/>
</dbReference>
<dbReference type="Gene3D" id="1.20.120.1750">
    <property type="match status" value="1"/>
</dbReference>
<evidence type="ECO:0000256" key="3">
    <source>
        <dbReference type="ARBA" id="ARBA00022679"/>
    </source>
</evidence>
<sequence>MLTKLLSMVTPKEASTSPFYKQRQEADEEFRWCKSSKGCGAGQLVSNHKHLLGYYTCHACDQMLCFRHSIEWHKGYTCDEFDKERAENNELASDVTILVHTKKCPNESCGTPIMKHEGCDVMTCCRFGTHACGESKGDCDHGGRNYCGQRFCWVCLGKIDVDKKTSHLIRHCKPNCKYFSLN</sequence>
<keyword evidence="4" id="KW-0479">Metal-binding</keyword>
<feature type="domain" description="RING-type" evidence="9">
    <location>
        <begin position="1"/>
        <end position="180"/>
    </location>
</feature>
<keyword evidence="6" id="KW-0863">Zinc-finger</keyword>
<keyword evidence="8" id="KW-0862">Zinc</keyword>
<dbReference type="AlphaFoldDB" id="A0A815U686"/>
<keyword evidence="3" id="KW-0808">Transferase</keyword>
<dbReference type="GO" id="GO:0008270">
    <property type="term" value="F:zinc ion binding"/>
    <property type="evidence" value="ECO:0007669"/>
    <property type="project" value="UniProtKB-KW"/>
</dbReference>
<evidence type="ECO:0000256" key="8">
    <source>
        <dbReference type="ARBA" id="ARBA00022833"/>
    </source>
</evidence>
<comment type="caution">
    <text evidence="10">The sequence shown here is derived from an EMBL/GenBank/DDBJ whole genome shotgun (WGS) entry which is preliminary data.</text>
</comment>
<dbReference type="PANTHER" id="PTHR11685">
    <property type="entry name" value="RBR FAMILY RING FINGER AND IBR DOMAIN-CONTAINING"/>
    <property type="match status" value="1"/>
</dbReference>
<dbReference type="GO" id="GO:0016567">
    <property type="term" value="P:protein ubiquitination"/>
    <property type="evidence" value="ECO:0007669"/>
    <property type="project" value="InterPro"/>
</dbReference>
<dbReference type="InterPro" id="IPR031127">
    <property type="entry name" value="E3_UB_ligase_RBR"/>
</dbReference>
<evidence type="ECO:0000313" key="11">
    <source>
        <dbReference type="Proteomes" id="UP000663852"/>
    </source>
</evidence>
<evidence type="ECO:0000256" key="2">
    <source>
        <dbReference type="ARBA" id="ARBA00012251"/>
    </source>
</evidence>
<gene>
    <name evidence="10" type="ORF">EDS130_LOCUS43526</name>
</gene>
<dbReference type="Proteomes" id="UP000663852">
    <property type="component" value="Unassembled WGS sequence"/>
</dbReference>
<dbReference type="EC" id="2.3.2.31" evidence="2"/>
<keyword evidence="5" id="KW-0677">Repeat</keyword>
<evidence type="ECO:0000256" key="1">
    <source>
        <dbReference type="ARBA" id="ARBA00001798"/>
    </source>
</evidence>
<dbReference type="OrthoDB" id="1431934at2759"/>
<evidence type="ECO:0000313" key="10">
    <source>
        <dbReference type="EMBL" id="CAF1515447.1"/>
    </source>
</evidence>
<evidence type="ECO:0000256" key="4">
    <source>
        <dbReference type="ARBA" id="ARBA00022723"/>
    </source>
</evidence>
<evidence type="ECO:0000256" key="6">
    <source>
        <dbReference type="ARBA" id="ARBA00022771"/>
    </source>
</evidence>
<name>A0A815U686_ADIRI</name>
<dbReference type="EMBL" id="CAJNOJ010000727">
    <property type="protein sequence ID" value="CAF1515447.1"/>
    <property type="molecule type" value="Genomic_DNA"/>
</dbReference>
<evidence type="ECO:0000256" key="5">
    <source>
        <dbReference type="ARBA" id="ARBA00022737"/>
    </source>
</evidence>
<reference evidence="10" key="1">
    <citation type="submission" date="2021-02" db="EMBL/GenBank/DDBJ databases">
        <authorList>
            <person name="Nowell W R."/>
        </authorList>
    </citation>
    <scope>NUCLEOTIDE SEQUENCE</scope>
</reference>
<dbReference type="InterPro" id="IPR044066">
    <property type="entry name" value="TRIAD_supradom"/>
</dbReference>
<evidence type="ECO:0000259" key="9">
    <source>
        <dbReference type="PROSITE" id="PS51873"/>
    </source>
</evidence>
<organism evidence="10 11">
    <name type="scientific">Adineta ricciae</name>
    <name type="common">Rotifer</name>
    <dbReference type="NCBI Taxonomy" id="249248"/>
    <lineage>
        <taxon>Eukaryota</taxon>
        <taxon>Metazoa</taxon>
        <taxon>Spiralia</taxon>
        <taxon>Gnathifera</taxon>
        <taxon>Rotifera</taxon>
        <taxon>Eurotatoria</taxon>
        <taxon>Bdelloidea</taxon>
        <taxon>Adinetida</taxon>
        <taxon>Adinetidae</taxon>
        <taxon>Adineta</taxon>
    </lineage>
</organism>
<protein>
    <recommendedName>
        <fullName evidence="2">RBR-type E3 ubiquitin transferase</fullName>
        <ecNumber evidence="2">2.3.2.31</ecNumber>
    </recommendedName>
</protein>
<proteinExistence type="predicted"/>
<evidence type="ECO:0000256" key="7">
    <source>
        <dbReference type="ARBA" id="ARBA00022786"/>
    </source>
</evidence>
<accession>A0A815U686</accession>
<dbReference type="PROSITE" id="PS51873">
    <property type="entry name" value="TRIAD"/>
    <property type="match status" value="1"/>
</dbReference>